<organism evidence="3 4">
    <name type="scientific">Antiquaquibacter soli</name>
    <dbReference type="NCBI Taxonomy" id="3064523"/>
    <lineage>
        <taxon>Bacteria</taxon>
        <taxon>Bacillati</taxon>
        <taxon>Actinomycetota</taxon>
        <taxon>Actinomycetes</taxon>
        <taxon>Micrococcales</taxon>
        <taxon>Microbacteriaceae</taxon>
        <taxon>Antiquaquibacter</taxon>
    </lineage>
</organism>
<comment type="caution">
    <text evidence="3">The sequence shown here is derived from an EMBL/GenBank/DDBJ whole genome shotgun (WGS) entry which is preliminary data.</text>
</comment>
<proteinExistence type="predicted"/>
<protein>
    <submittedName>
        <fullName evidence="3">Uncharacterized protein</fullName>
    </submittedName>
</protein>
<reference evidence="3 4" key="1">
    <citation type="submission" date="2023-07" db="EMBL/GenBank/DDBJ databases">
        <title>Protaetiibacter sp. nov WY-16 isolated from soil.</title>
        <authorList>
            <person name="Liu B."/>
            <person name="Wan Y."/>
        </authorList>
    </citation>
    <scope>NUCLEOTIDE SEQUENCE [LARGE SCALE GENOMIC DNA]</scope>
    <source>
        <strain evidence="3 4">WY-16</strain>
    </source>
</reference>
<accession>A0ABT9BNC5</accession>
<feature type="chain" id="PRO_5045055357" evidence="2">
    <location>
        <begin position="25"/>
        <end position="171"/>
    </location>
</feature>
<feature type="transmembrane region" description="Helical" evidence="1">
    <location>
        <begin position="51"/>
        <end position="74"/>
    </location>
</feature>
<feature type="transmembrane region" description="Helical" evidence="1">
    <location>
        <begin position="108"/>
        <end position="127"/>
    </location>
</feature>
<feature type="transmembrane region" description="Helical" evidence="1">
    <location>
        <begin position="81"/>
        <end position="102"/>
    </location>
</feature>
<dbReference type="Proteomes" id="UP001241072">
    <property type="component" value="Unassembled WGS sequence"/>
</dbReference>
<gene>
    <name evidence="3" type="ORF">Q5716_09910</name>
</gene>
<keyword evidence="1" id="KW-0472">Membrane</keyword>
<keyword evidence="4" id="KW-1185">Reference proteome</keyword>
<dbReference type="RefSeq" id="WP_305002913.1">
    <property type="nucleotide sequence ID" value="NZ_JAUQUB010000001.1"/>
</dbReference>
<evidence type="ECO:0000313" key="3">
    <source>
        <dbReference type="EMBL" id="MDO7882538.1"/>
    </source>
</evidence>
<name>A0ABT9BNC5_9MICO</name>
<keyword evidence="1" id="KW-1133">Transmembrane helix</keyword>
<dbReference type="EMBL" id="JAUQUB010000001">
    <property type="protein sequence ID" value="MDO7882538.1"/>
    <property type="molecule type" value="Genomic_DNA"/>
</dbReference>
<keyword evidence="1" id="KW-0812">Transmembrane</keyword>
<evidence type="ECO:0000256" key="2">
    <source>
        <dbReference type="SAM" id="SignalP"/>
    </source>
</evidence>
<evidence type="ECO:0000256" key="1">
    <source>
        <dbReference type="SAM" id="Phobius"/>
    </source>
</evidence>
<evidence type="ECO:0000313" key="4">
    <source>
        <dbReference type="Proteomes" id="UP001241072"/>
    </source>
</evidence>
<feature type="transmembrane region" description="Helical" evidence="1">
    <location>
        <begin position="139"/>
        <end position="160"/>
    </location>
</feature>
<sequence>MSQFRRRPASVTTALALAASYAVALSAYAVALALIAEQSLELTTAERRAPVALATVTVLLTAAALVALGALATWRRKTDMLLVFALWLVALGAIGVAVSAVVADAPGLAAISVAAAAAAAAPIVLLLRRSARAWLPPIPLHDAVLVIVFGPVIGFALIAARHREDARLGLA</sequence>
<feature type="signal peptide" evidence="2">
    <location>
        <begin position="1"/>
        <end position="24"/>
    </location>
</feature>
<keyword evidence="2" id="KW-0732">Signal</keyword>